<organism evidence="3 4">
    <name type="scientific">Lentzea guizhouensis</name>
    <dbReference type="NCBI Taxonomy" id="1586287"/>
    <lineage>
        <taxon>Bacteria</taxon>
        <taxon>Bacillati</taxon>
        <taxon>Actinomycetota</taxon>
        <taxon>Actinomycetes</taxon>
        <taxon>Pseudonocardiales</taxon>
        <taxon>Pseudonocardiaceae</taxon>
        <taxon>Lentzea</taxon>
    </lineage>
</organism>
<dbReference type="InterPro" id="IPR001509">
    <property type="entry name" value="Epimerase_deHydtase"/>
</dbReference>
<dbReference type="AlphaFoldDB" id="A0A1B2HSB3"/>
<evidence type="ECO:0000313" key="3">
    <source>
        <dbReference type="EMBL" id="ANZ40578.1"/>
    </source>
</evidence>
<accession>A0A1B2HSB3</accession>
<gene>
    <name evidence="3" type="ORF">BBK82_35815</name>
</gene>
<dbReference type="GO" id="GO:0005737">
    <property type="term" value="C:cytoplasm"/>
    <property type="evidence" value="ECO:0007669"/>
    <property type="project" value="TreeGrafter"/>
</dbReference>
<dbReference type="STRING" id="1586287.BBK82_35815"/>
<name>A0A1B2HSB3_9PSEU</name>
<dbReference type="PANTHER" id="PTHR48079:SF6">
    <property type="entry name" value="NAD(P)-BINDING DOMAIN-CONTAINING PROTEIN-RELATED"/>
    <property type="match status" value="1"/>
</dbReference>
<dbReference type="PANTHER" id="PTHR48079">
    <property type="entry name" value="PROTEIN YEEZ"/>
    <property type="match status" value="1"/>
</dbReference>
<keyword evidence="4" id="KW-1185">Reference proteome</keyword>
<sequence>MGLARSDASADKLKQQGVESVRGEISDTQGLTDVVKGVDGVIHTVFDSSSLDWTAANAGDVAAVNAMIAGLRGTGKPFIYTSGTGVLGNTGEIVYDEDTPIVPSELPAVKALQQRLGTEKAVLEAAGVSGIVLRPPNVYGRGDGRAVFWMIREAAKKLGAVPYAIGSEDNRWAYVHVDDLADLFVLALDQAPAGELFHTGAQSGLRTQDIATALSRGMRLGGKTIALEMPELEAAIGFPFVAEYWASNSQSSSEKARRVLGWTPRHLDLLGEIGQPSR</sequence>
<feature type="region of interest" description="Disordered" evidence="1">
    <location>
        <begin position="1"/>
        <end position="24"/>
    </location>
</feature>
<dbReference type="InterPro" id="IPR051783">
    <property type="entry name" value="NAD(P)-dependent_oxidoreduct"/>
</dbReference>
<dbReference type="Gene3D" id="3.40.50.720">
    <property type="entry name" value="NAD(P)-binding Rossmann-like Domain"/>
    <property type="match status" value="1"/>
</dbReference>
<dbReference type="SUPFAM" id="SSF51735">
    <property type="entry name" value="NAD(P)-binding Rossmann-fold domains"/>
    <property type="match status" value="1"/>
</dbReference>
<dbReference type="KEGG" id="led:BBK82_35815"/>
<reference evidence="3 4" key="1">
    <citation type="submission" date="2016-07" db="EMBL/GenBank/DDBJ databases">
        <title>Complete genome sequence of the Lentzea guizhouensis DHS C013.</title>
        <authorList>
            <person name="Cao C."/>
        </authorList>
    </citation>
    <scope>NUCLEOTIDE SEQUENCE [LARGE SCALE GENOMIC DNA]</scope>
    <source>
        <strain evidence="3 4">DHS C013</strain>
    </source>
</reference>
<evidence type="ECO:0000256" key="1">
    <source>
        <dbReference type="SAM" id="MobiDB-lite"/>
    </source>
</evidence>
<dbReference type="RefSeq" id="WP_065918916.1">
    <property type="nucleotide sequence ID" value="NZ_CP016793.1"/>
</dbReference>
<dbReference type="Proteomes" id="UP000093053">
    <property type="component" value="Chromosome"/>
</dbReference>
<evidence type="ECO:0000259" key="2">
    <source>
        <dbReference type="Pfam" id="PF01370"/>
    </source>
</evidence>
<proteinExistence type="predicted"/>
<dbReference type="Pfam" id="PF01370">
    <property type="entry name" value="Epimerase"/>
    <property type="match status" value="1"/>
</dbReference>
<dbReference type="EMBL" id="CP016793">
    <property type="protein sequence ID" value="ANZ40578.1"/>
    <property type="molecule type" value="Genomic_DNA"/>
</dbReference>
<feature type="domain" description="NAD-dependent epimerase/dehydratase" evidence="2">
    <location>
        <begin position="9"/>
        <end position="195"/>
    </location>
</feature>
<protein>
    <recommendedName>
        <fullName evidence="2">NAD-dependent epimerase/dehydratase domain-containing protein</fullName>
    </recommendedName>
</protein>
<dbReference type="GO" id="GO:0004029">
    <property type="term" value="F:aldehyde dehydrogenase (NAD+) activity"/>
    <property type="evidence" value="ECO:0007669"/>
    <property type="project" value="TreeGrafter"/>
</dbReference>
<evidence type="ECO:0000313" key="4">
    <source>
        <dbReference type="Proteomes" id="UP000093053"/>
    </source>
</evidence>
<dbReference type="InterPro" id="IPR036291">
    <property type="entry name" value="NAD(P)-bd_dom_sf"/>
</dbReference>